<sequence length="580" mass="65611">MVPLLTAKHLFFVLVLSLVGLTYWIVTVEHDPPVDPSAVLDEVLNFIPTVGVANESNQDADGSPGDMGLPVYLPESLSPKLQALVKKGWDEQGLNQYVSDLIPLRRRLPDVRDGWCRAQEQARRARNVGPGTLPRSSVVIVFYNEAWSVLLRTVHSVLDRTPTVLIEEIVLVDDYSSMAHLKRPLEEYIAPLEKVRLVRASKRLGLIKARLLGATSTTGSIITFLDAHCEVIEGWLEALIAHVAQDETMIAIPAIDWIHEDTLALNAQNSVRYYGSFDWSLNFQWRSRDSRQASPKNGSEPVHPAAPYDTPTMAGGLFTIHRAFFERLGWYDEGMEIYGGENMELSFKAWMCGGKLQIVACSRVAHIQKRGHPYLRQIVGGYNMVKRNSVRVAEVWMDEYADYFYESFGGRAQRGGFGDVTARKALRARLQCRPFRWYLEHVFPEQFDPSKAVARGEIRFGGVSDFHRNAATCLDWPQTLAVAGCHGAGGHQLWYLTKQGEVTREDHCLDYDGQQVAMYRCHGMGGNQQWSWDADSKLLKKHTVDRCLQWTDGVKFTLEVCDSNVPNQRWLMQNYQPNNL</sequence>
<dbReference type="Pfam" id="PF02709">
    <property type="entry name" value="Glyco_transf_7C"/>
    <property type="match status" value="1"/>
</dbReference>
<dbReference type="InterPro" id="IPR035992">
    <property type="entry name" value="Ricin_B-like_lectins"/>
</dbReference>
<keyword evidence="13 16" id="KW-0472">Membrane</keyword>
<dbReference type="PANTHER" id="PTHR11675:SF131">
    <property type="entry name" value="POLYPEPTIDE N-ACETYLGALACTOSAMINYLTRANSFERASE 9-RELATED"/>
    <property type="match status" value="1"/>
</dbReference>
<keyword evidence="10" id="KW-0735">Signal-anchor</keyword>
<keyword evidence="6 16" id="KW-0808">Transferase</keyword>
<comment type="subcellular location">
    <subcellularLocation>
        <location evidence="2 16">Golgi apparatus membrane</location>
        <topology evidence="2 16">Single-pass type II membrane protein</topology>
    </subcellularLocation>
</comment>
<dbReference type="GO" id="GO:0046872">
    <property type="term" value="F:metal ion binding"/>
    <property type="evidence" value="ECO:0007669"/>
    <property type="project" value="UniProtKB-KW"/>
</dbReference>
<comment type="similarity">
    <text evidence="4 16">Belongs to the glycosyltransferase 2 family. GalNAc-T subfamily.</text>
</comment>
<keyword evidence="5 16" id="KW-0328">Glycosyltransferase</keyword>
<dbReference type="STRING" id="7168.A0A182NPH0"/>
<evidence type="ECO:0000313" key="19">
    <source>
        <dbReference type="Proteomes" id="UP000075884"/>
    </source>
</evidence>
<dbReference type="VEuPathDB" id="VectorBase:ADIR009555"/>
<evidence type="ECO:0000313" key="18">
    <source>
        <dbReference type="EnsemblMetazoa" id="ADIR009555-PA"/>
    </source>
</evidence>
<evidence type="ECO:0000256" key="13">
    <source>
        <dbReference type="ARBA" id="ARBA00023136"/>
    </source>
</evidence>
<keyword evidence="14 16" id="KW-1015">Disulfide bond</keyword>
<evidence type="ECO:0000256" key="2">
    <source>
        <dbReference type="ARBA" id="ARBA00004323"/>
    </source>
</evidence>
<evidence type="ECO:0000256" key="6">
    <source>
        <dbReference type="ARBA" id="ARBA00022679"/>
    </source>
</evidence>
<dbReference type="CDD" id="cd02510">
    <property type="entry name" value="pp-GalNAc-T"/>
    <property type="match status" value="1"/>
</dbReference>
<evidence type="ECO:0000259" key="17">
    <source>
        <dbReference type="SMART" id="SM00458"/>
    </source>
</evidence>
<keyword evidence="12 16" id="KW-0333">Golgi apparatus</keyword>
<dbReference type="SUPFAM" id="SSF53448">
    <property type="entry name" value="Nucleotide-diphospho-sugar transferases"/>
    <property type="match status" value="1"/>
</dbReference>
<dbReference type="GO" id="GO:0006493">
    <property type="term" value="P:protein O-linked glycosylation"/>
    <property type="evidence" value="ECO:0007669"/>
    <property type="project" value="TreeGrafter"/>
</dbReference>
<evidence type="ECO:0000256" key="4">
    <source>
        <dbReference type="ARBA" id="ARBA00005680"/>
    </source>
</evidence>
<comment type="cofactor">
    <cofactor evidence="1 16">
        <name>Mn(2+)</name>
        <dbReference type="ChEBI" id="CHEBI:29035"/>
    </cofactor>
</comment>
<dbReference type="PROSITE" id="PS50231">
    <property type="entry name" value="RICIN_B_LECTIN"/>
    <property type="match status" value="1"/>
</dbReference>
<dbReference type="SMART" id="SM00458">
    <property type="entry name" value="RICIN"/>
    <property type="match status" value="1"/>
</dbReference>
<keyword evidence="8" id="KW-0479">Metal-binding</keyword>
<dbReference type="InterPro" id="IPR000772">
    <property type="entry name" value="Ricin_B_lectin"/>
</dbReference>
<evidence type="ECO:0000256" key="8">
    <source>
        <dbReference type="ARBA" id="ARBA00022723"/>
    </source>
</evidence>
<evidence type="ECO:0000256" key="15">
    <source>
        <dbReference type="ARBA" id="ARBA00023211"/>
    </source>
</evidence>
<dbReference type="AlphaFoldDB" id="A0A182NPH0"/>
<keyword evidence="19" id="KW-1185">Reference proteome</keyword>
<dbReference type="GO" id="GO:0030246">
    <property type="term" value="F:carbohydrate binding"/>
    <property type="evidence" value="ECO:0007669"/>
    <property type="project" value="UniProtKB-KW"/>
</dbReference>
<comment type="pathway">
    <text evidence="3 16">Protein modification; protein glycosylation.</text>
</comment>
<evidence type="ECO:0000256" key="14">
    <source>
        <dbReference type="ARBA" id="ARBA00023157"/>
    </source>
</evidence>
<dbReference type="SUPFAM" id="SSF50370">
    <property type="entry name" value="Ricin B-like lectins"/>
    <property type="match status" value="1"/>
</dbReference>
<dbReference type="GO" id="GO:0000139">
    <property type="term" value="C:Golgi membrane"/>
    <property type="evidence" value="ECO:0007669"/>
    <property type="project" value="UniProtKB-SubCell"/>
</dbReference>
<dbReference type="InterPro" id="IPR027791">
    <property type="entry name" value="Galactosyl_T_C"/>
</dbReference>
<organism evidence="18 19">
    <name type="scientific">Anopheles dirus</name>
    <dbReference type="NCBI Taxonomy" id="7168"/>
    <lineage>
        <taxon>Eukaryota</taxon>
        <taxon>Metazoa</taxon>
        <taxon>Ecdysozoa</taxon>
        <taxon>Arthropoda</taxon>
        <taxon>Hexapoda</taxon>
        <taxon>Insecta</taxon>
        <taxon>Pterygota</taxon>
        <taxon>Neoptera</taxon>
        <taxon>Endopterygota</taxon>
        <taxon>Diptera</taxon>
        <taxon>Nematocera</taxon>
        <taxon>Culicoidea</taxon>
        <taxon>Culicidae</taxon>
        <taxon>Anophelinae</taxon>
        <taxon>Anopheles</taxon>
    </lineage>
</organism>
<proteinExistence type="inferred from homology"/>
<evidence type="ECO:0000256" key="5">
    <source>
        <dbReference type="ARBA" id="ARBA00022676"/>
    </source>
</evidence>
<accession>A0A182NPH0</accession>
<keyword evidence="15 16" id="KW-0464">Manganese</keyword>
<keyword evidence="7 16" id="KW-0812">Transmembrane</keyword>
<evidence type="ECO:0000256" key="16">
    <source>
        <dbReference type="RuleBase" id="RU361242"/>
    </source>
</evidence>
<dbReference type="Proteomes" id="UP000075884">
    <property type="component" value="Unassembled WGS sequence"/>
</dbReference>
<dbReference type="EC" id="2.4.1.-" evidence="16"/>
<protein>
    <recommendedName>
        <fullName evidence="16">Polypeptide N-acetylgalactosaminyltransferase</fullName>
        <ecNumber evidence="16">2.4.1.-</ecNumber>
    </recommendedName>
    <alternativeName>
        <fullName evidence="16">Protein-UDP acetylgalactosaminyltransferase</fullName>
    </alternativeName>
</protein>
<dbReference type="EnsemblMetazoa" id="ADIR009555-RA">
    <property type="protein sequence ID" value="ADIR009555-PA"/>
    <property type="gene ID" value="ADIR009555"/>
</dbReference>
<dbReference type="InterPro" id="IPR029044">
    <property type="entry name" value="Nucleotide-diphossugar_trans"/>
</dbReference>
<feature type="transmembrane region" description="Helical" evidence="16">
    <location>
        <begin position="7"/>
        <end position="26"/>
    </location>
</feature>
<keyword evidence="9 16" id="KW-0430">Lectin</keyword>
<dbReference type="GO" id="GO:0004653">
    <property type="term" value="F:polypeptide N-acetylgalactosaminyltransferase activity"/>
    <property type="evidence" value="ECO:0007669"/>
    <property type="project" value="UniProtKB-ARBA"/>
</dbReference>
<reference evidence="19" key="1">
    <citation type="submission" date="2013-03" db="EMBL/GenBank/DDBJ databases">
        <title>The Genome Sequence of Anopheles dirus WRAIR2.</title>
        <authorList>
            <consortium name="The Broad Institute Genomics Platform"/>
            <person name="Neafsey D.E."/>
            <person name="Walton C."/>
            <person name="Walker B."/>
            <person name="Young S.K."/>
            <person name="Zeng Q."/>
            <person name="Gargeya S."/>
            <person name="Fitzgerald M."/>
            <person name="Haas B."/>
            <person name="Abouelleil A."/>
            <person name="Allen A.W."/>
            <person name="Alvarado L."/>
            <person name="Arachchi H.M."/>
            <person name="Berlin A.M."/>
            <person name="Chapman S.B."/>
            <person name="Gainer-Dewar J."/>
            <person name="Goldberg J."/>
            <person name="Griggs A."/>
            <person name="Gujja S."/>
            <person name="Hansen M."/>
            <person name="Howarth C."/>
            <person name="Imamovic A."/>
            <person name="Ireland A."/>
            <person name="Larimer J."/>
            <person name="McCowan C."/>
            <person name="Murphy C."/>
            <person name="Pearson M."/>
            <person name="Poon T.W."/>
            <person name="Priest M."/>
            <person name="Roberts A."/>
            <person name="Saif S."/>
            <person name="Shea T."/>
            <person name="Sisk P."/>
            <person name="Sykes S."/>
            <person name="Wortman J."/>
            <person name="Nusbaum C."/>
            <person name="Birren B."/>
        </authorList>
    </citation>
    <scope>NUCLEOTIDE SEQUENCE [LARGE SCALE GENOMIC DNA]</scope>
    <source>
        <strain evidence="19">WRAIR2</strain>
    </source>
</reference>
<feature type="domain" description="Ricin B lectin" evidence="17">
    <location>
        <begin position="460"/>
        <end position="573"/>
    </location>
</feature>
<dbReference type="PANTHER" id="PTHR11675">
    <property type="entry name" value="N-ACETYLGALACTOSAMINYLTRANSFERASE"/>
    <property type="match status" value="1"/>
</dbReference>
<evidence type="ECO:0000256" key="10">
    <source>
        <dbReference type="ARBA" id="ARBA00022968"/>
    </source>
</evidence>
<dbReference type="Pfam" id="PF00535">
    <property type="entry name" value="Glycos_transf_2"/>
    <property type="match status" value="1"/>
</dbReference>
<reference evidence="18" key="2">
    <citation type="submission" date="2020-05" db="UniProtKB">
        <authorList>
            <consortium name="EnsemblMetazoa"/>
        </authorList>
    </citation>
    <scope>IDENTIFICATION</scope>
    <source>
        <strain evidence="18">WRAIR2</strain>
    </source>
</reference>
<dbReference type="FunFam" id="3.90.550.10:FF:000021">
    <property type="entry name" value="Polypeptide N-acetylgalactosaminyltransferase"/>
    <property type="match status" value="1"/>
</dbReference>
<dbReference type="InterPro" id="IPR045885">
    <property type="entry name" value="GalNAc-T"/>
</dbReference>
<dbReference type="InterPro" id="IPR001173">
    <property type="entry name" value="Glyco_trans_2-like"/>
</dbReference>
<keyword evidence="11 16" id="KW-1133">Transmembrane helix</keyword>
<evidence type="ECO:0000256" key="1">
    <source>
        <dbReference type="ARBA" id="ARBA00001936"/>
    </source>
</evidence>
<evidence type="ECO:0000256" key="9">
    <source>
        <dbReference type="ARBA" id="ARBA00022734"/>
    </source>
</evidence>
<dbReference type="UniPathway" id="UPA00378"/>
<evidence type="ECO:0000256" key="11">
    <source>
        <dbReference type="ARBA" id="ARBA00022989"/>
    </source>
</evidence>
<evidence type="ECO:0000256" key="7">
    <source>
        <dbReference type="ARBA" id="ARBA00022692"/>
    </source>
</evidence>
<dbReference type="Pfam" id="PF00652">
    <property type="entry name" value="Ricin_B_lectin"/>
    <property type="match status" value="1"/>
</dbReference>
<evidence type="ECO:0000256" key="3">
    <source>
        <dbReference type="ARBA" id="ARBA00004922"/>
    </source>
</evidence>
<dbReference type="Gene3D" id="3.90.550.10">
    <property type="entry name" value="Spore Coat Polysaccharide Biosynthesis Protein SpsA, Chain A"/>
    <property type="match status" value="1"/>
</dbReference>
<name>A0A182NPH0_9DIPT</name>
<dbReference type="Gene3D" id="2.80.10.50">
    <property type="match status" value="1"/>
</dbReference>
<evidence type="ECO:0000256" key="12">
    <source>
        <dbReference type="ARBA" id="ARBA00023034"/>
    </source>
</evidence>